<dbReference type="GO" id="GO:0005789">
    <property type="term" value="C:endoplasmic reticulum membrane"/>
    <property type="evidence" value="ECO:0007669"/>
    <property type="project" value="UniProtKB-SubCell"/>
</dbReference>
<dbReference type="Proteomes" id="UP000036681">
    <property type="component" value="Unplaced"/>
</dbReference>
<evidence type="ECO:0000313" key="12">
    <source>
        <dbReference type="WBParaSite" id="ALUE_0001915101-mRNA-1"/>
    </source>
</evidence>
<evidence type="ECO:0000256" key="10">
    <source>
        <dbReference type="RuleBase" id="RU000461"/>
    </source>
</evidence>
<evidence type="ECO:0000256" key="7">
    <source>
        <dbReference type="ARBA" id="ARBA00023033"/>
    </source>
</evidence>
<evidence type="ECO:0000256" key="3">
    <source>
        <dbReference type="ARBA" id="ARBA00010617"/>
    </source>
</evidence>
<dbReference type="GO" id="GO:0004497">
    <property type="term" value="F:monooxygenase activity"/>
    <property type="evidence" value="ECO:0007669"/>
    <property type="project" value="UniProtKB-KW"/>
</dbReference>
<dbReference type="InterPro" id="IPR036396">
    <property type="entry name" value="Cyt_P450_sf"/>
</dbReference>
<proteinExistence type="inferred from homology"/>
<dbReference type="WBParaSite" id="ALUE_0001915101-mRNA-1">
    <property type="protein sequence ID" value="ALUE_0001915101-mRNA-1"/>
    <property type="gene ID" value="ALUE_0001915101"/>
</dbReference>
<dbReference type="PRINTS" id="PR00385">
    <property type="entry name" value="P450"/>
</dbReference>
<keyword evidence="8" id="KW-0472">Membrane</keyword>
<dbReference type="InterPro" id="IPR001128">
    <property type="entry name" value="Cyt_P450"/>
</dbReference>
<dbReference type="GO" id="GO:0020037">
    <property type="term" value="F:heme binding"/>
    <property type="evidence" value="ECO:0007669"/>
    <property type="project" value="InterPro"/>
</dbReference>
<keyword evidence="7 10" id="KW-0503">Monooxygenase</keyword>
<keyword evidence="6 9" id="KW-0408">Iron</keyword>
<name>A0A0M3IK94_ASCLU</name>
<dbReference type="InterPro" id="IPR002401">
    <property type="entry name" value="Cyt_P450_E_grp-I"/>
</dbReference>
<keyword evidence="4 9" id="KW-0349">Heme</keyword>
<organism evidence="11 12">
    <name type="scientific">Ascaris lumbricoides</name>
    <name type="common">Giant roundworm</name>
    <dbReference type="NCBI Taxonomy" id="6252"/>
    <lineage>
        <taxon>Eukaryota</taxon>
        <taxon>Metazoa</taxon>
        <taxon>Ecdysozoa</taxon>
        <taxon>Nematoda</taxon>
        <taxon>Chromadorea</taxon>
        <taxon>Rhabditida</taxon>
        <taxon>Spirurina</taxon>
        <taxon>Ascaridomorpha</taxon>
        <taxon>Ascaridoidea</taxon>
        <taxon>Ascarididae</taxon>
        <taxon>Ascaris</taxon>
    </lineage>
</organism>
<dbReference type="PRINTS" id="PR00463">
    <property type="entry name" value="EP450I"/>
</dbReference>
<evidence type="ECO:0000256" key="4">
    <source>
        <dbReference type="ARBA" id="ARBA00022617"/>
    </source>
</evidence>
<comment type="subcellular location">
    <subcellularLocation>
        <location evidence="2">Endoplasmic reticulum membrane</location>
    </subcellularLocation>
</comment>
<evidence type="ECO:0000313" key="11">
    <source>
        <dbReference type="Proteomes" id="UP000036681"/>
    </source>
</evidence>
<evidence type="ECO:0000256" key="6">
    <source>
        <dbReference type="ARBA" id="ARBA00023004"/>
    </source>
</evidence>
<protein>
    <submittedName>
        <fullName evidence="12">Cytochrome P450</fullName>
    </submittedName>
</protein>
<comment type="similarity">
    <text evidence="3 10">Belongs to the cytochrome P450 family.</text>
</comment>
<dbReference type="CDD" id="cd20628">
    <property type="entry name" value="CYP4"/>
    <property type="match status" value="1"/>
</dbReference>
<keyword evidence="11" id="KW-1185">Reference proteome</keyword>
<evidence type="ECO:0000256" key="1">
    <source>
        <dbReference type="ARBA" id="ARBA00001971"/>
    </source>
</evidence>
<reference evidence="12" key="1">
    <citation type="submission" date="2017-02" db="UniProtKB">
        <authorList>
            <consortium name="WormBaseParasite"/>
        </authorList>
    </citation>
    <scope>IDENTIFICATION</scope>
</reference>
<dbReference type="PANTHER" id="PTHR24291">
    <property type="entry name" value="CYTOCHROME P450 FAMILY 4"/>
    <property type="match status" value="1"/>
</dbReference>
<evidence type="ECO:0000256" key="8">
    <source>
        <dbReference type="ARBA" id="ARBA00023136"/>
    </source>
</evidence>
<dbReference type="GO" id="GO:0005506">
    <property type="term" value="F:iron ion binding"/>
    <property type="evidence" value="ECO:0007669"/>
    <property type="project" value="InterPro"/>
</dbReference>
<dbReference type="PANTHER" id="PTHR24291:SF189">
    <property type="entry name" value="CYTOCHROME P450 4C3-RELATED"/>
    <property type="match status" value="1"/>
</dbReference>
<keyword evidence="9 10" id="KW-0479">Metal-binding</keyword>
<accession>A0A0M3IK94</accession>
<keyword evidence="10" id="KW-0560">Oxidoreductase</keyword>
<dbReference type="PROSITE" id="PS00086">
    <property type="entry name" value="CYTOCHROME_P450"/>
    <property type="match status" value="1"/>
</dbReference>
<keyword evidence="5" id="KW-0256">Endoplasmic reticulum</keyword>
<dbReference type="InterPro" id="IPR050196">
    <property type="entry name" value="Cytochrome_P450_Monoox"/>
</dbReference>
<dbReference type="Pfam" id="PF00067">
    <property type="entry name" value="p450"/>
    <property type="match status" value="1"/>
</dbReference>
<comment type="cofactor">
    <cofactor evidence="1 9">
        <name>heme</name>
        <dbReference type="ChEBI" id="CHEBI:30413"/>
    </cofactor>
</comment>
<dbReference type="InterPro" id="IPR017972">
    <property type="entry name" value="Cyt_P450_CS"/>
</dbReference>
<dbReference type="GO" id="GO:0016705">
    <property type="term" value="F:oxidoreductase activity, acting on paired donors, with incorporation or reduction of molecular oxygen"/>
    <property type="evidence" value="ECO:0007669"/>
    <property type="project" value="InterPro"/>
</dbReference>
<evidence type="ECO:0000256" key="2">
    <source>
        <dbReference type="ARBA" id="ARBA00004586"/>
    </source>
</evidence>
<dbReference type="AlphaFoldDB" id="A0A0M3IK94"/>
<dbReference type="Gene3D" id="1.10.630.10">
    <property type="entry name" value="Cytochrome P450"/>
    <property type="match status" value="2"/>
</dbReference>
<evidence type="ECO:0000256" key="9">
    <source>
        <dbReference type="PIRSR" id="PIRSR602401-1"/>
    </source>
</evidence>
<feature type="binding site" description="axial binding residue" evidence="9">
    <location>
        <position position="490"/>
    </location>
    <ligand>
        <name>heme</name>
        <dbReference type="ChEBI" id="CHEBI:30413"/>
    </ligand>
    <ligandPart>
        <name>Fe</name>
        <dbReference type="ChEBI" id="CHEBI:18248"/>
    </ligandPart>
</feature>
<sequence length="499" mass="57254">MGLLGIVFLVMVITWAIFILSKKLAAMLDKILALQGPAPLPFIGNLHQFRFKPDEFFEQAQGVAYMLQKDGSRMSRIWFSGWPWALLYGAEECEAILGSNRILQKPFQYGFLSAWIGNGLLISEPKKWRPRRKLLTPTFHYDILKDFVGIYNKHARTLLGKFQTMVDGEYHEIFQTISLCTIDVICEAALGTHVDAQNKPSPYLDAVMKMKYIVHQRTIKAHFYPNILFNLFGMGREQEKCIKTLHDFTSKAIMDRKKLVDEAGGVDKLLANEAKTGKRRMAFLDLMLDMHAKGDLPLDGIQEEVDTFTFEGHDTTSTSMNWFLHLMGVHPDIQAKVQKEIDDVLGEDDRPVTYEDLGNFRYLEACIKEALRLYPSVPIIARLLTEDTKIKDRPVTYEDLGNFRYLEACIKEALRLYPSVPIIARLLTEDTKIKDNVLPKGMGVVIIPSMVHRDPKYWPDPEVFDPERFIDNELKHPYSYIPFSAGSRNCIGKFIKNFD</sequence>
<evidence type="ECO:0000256" key="5">
    <source>
        <dbReference type="ARBA" id="ARBA00022824"/>
    </source>
</evidence>
<dbReference type="SUPFAM" id="SSF48264">
    <property type="entry name" value="Cytochrome P450"/>
    <property type="match status" value="2"/>
</dbReference>